<protein>
    <submittedName>
        <fullName evidence="2">MBL fold metallo-hydrolase</fullName>
    </submittedName>
</protein>
<reference evidence="2 3" key="1">
    <citation type="submission" date="2021-02" db="EMBL/GenBank/DDBJ databases">
        <title>Alicyclobacillus curvatus sp. nov. and Alicyclobacillus mengziensis sp. nov., two acidophilic bacteria isolated from acid mine drainage.</title>
        <authorList>
            <person name="Huang Y."/>
        </authorList>
    </citation>
    <scope>NUCLEOTIDE SEQUENCE [LARGE SCALE GENOMIC DNA]</scope>
    <source>
        <strain evidence="2 3">S30H14</strain>
    </source>
</reference>
<evidence type="ECO:0000259" key="1">
    <source>
        <dbReference type="SMART" id="SM00849"/>
    </source>
</evidence>
<dbReference type="Proteomes" id="UP000663505">
    <property type="component" value="Chromosome"/>
</dbReference>
<accession>A0A9X7VV86</accession>
<sequence length="334" mass="37206">MTSSAHGTALQIRRLELPTPFPVGPVNAYLIRESSQAVLIDCGPGTEEARHELTRLLAQEGLTPQDLSAVILTHGHVDHVGQASWLQNLGVPVLAPKHVDTWLDGKFAAYRGEFFSRLYQVQGVPVGEVDRSVGDLQALNRLMRPAEVDVTLEYGKPCPVLPQFEVVHVPGHAQHALALWNPVTGEFFAGDQLLPHISSNALIEPELDAKRGQEAKRTKSLLQYRKNLASLQELDISTVYPGHGAVFEEAHQLIQTRLAEQEQRLDHFLTRVREVGSVSAYRLAVDYFPRHKEQTSLIMSETLGYLDWLKVLGEVEEQRESGANVEVVSWIKRG</sequence>
<dbReference type="Pfam" id="PF00753">
    <property type="entry name" value="Lactamase_B"/>
    <property type="match status" value="1"/>
</dbReference>
<dbReference type="SUPFAM" id="SSF56281">
    <property type="entry name" value="Metallo-hydrolase/oxidoreductase"/>
    <property type="match status" value="1"/>
</dbReference>
<dbReference type="KEGG" id="afx:JZ786_14785"/>
<dbReference type="Gene3D" id="3.60.15.10">
    <property type="entry name" value="Ribonuclease Z/Hydroxyacylglutathione hydrolase-like"/>
    <property type="match status" value="1"/>
</dbReference>
<keyword evidence="3" id="KW-1185">Reference proteome</keyword>
<dbReference type="InterPro" id="IPR001279">
    <property type="entry name" value="Metallo-B-lactamas"/>
</dbReference>
<gene>
    <name evidence="2" type="ORF">JZ786_14785</name>
</gene>
<feature type="domain" description="Metallo-beta-lactamase" evidence="1">
    <location>
        <begin position="25"/>
        <end position="243"/>
    </location>
</feature>
<evidence type="ECO:0000313" key="2">
    <source>
        <dbReference type="EMBL" id="QSO45804.1"/>
    </source>
</evidence>
<evidence type="ECO:0000313" key="3">
    <source>
        <dbReference type="Proteomes" id="UP000663505"/>
    </source>
</evidence>
<dbReference type="SMART" id="SM00849">
    <property type="entry name" value="Lactamase_B"/>
    <property type="match status" value="1"/>
</dbReference>
<dbReference type="InterPro" id="IPR036866">
    <property type="entry name" value="RibonucZ/Hydroxyglut_hydro"/>
</dbReference>
<dbReference type="PANTHER" id="PTHR42951">
    <property type="entry name" value="METALLO-BETA-LACTAMASE DOMAIN-CONTAINING"/>
    <property type="match status" value="1"/>
</dbReference>
<dbReference type="RefSeq" id="WP_206655177.1">
    <property type="nucleotide sequence ID" value="NZ_CP071182.1"/>
</dbReference>
<dbReference type="EMBL" id="CP071182">
    <property type="protein sequence ID" value="QSO45804.1"/>
    <property type="molecule type" value="Genomic_DNA"/>
</dbReference>
<dbReference type="InterPro" id="IPR050855">
    <property type="entry name" value="NDM-1-like"/>
</dbReference>
<organism evidence="2 3">
    <name type="scientific">Alicyclobacillus mengziensis</name>
    <dbReference type="NCBI Taxonomy" id="2931921"/>
    <lineage>
        <taxon>Bacteria</taxon>
        <taxon>Bacillati</taxon>
        <taxon>Bacillota</taxon>
        <taxon>Bacilli</taxon>
        <taxon>Bacillales</taxon>
        <taxon>Alicyclobacillaceae</taxon>
        <taxon>Alicyclobacillus</taxon>
    </lineage>
</organism>
<dbReference type="AlphaFoldDB" id="A0A9X7VV86"/>
<proteinExistence type="predicted"/>
<name>A0A9X7VV86_9BACL</name>